<dbReference type="SMART" id="SM00326">
    <property type="entry name" value="SH3"/>
    <property type="match status" value="1"/>
</dbReference>
<dbReference type="InterPro" id="IPR001452">
    <property type="entry name" value="SH3_domain"/>
</dbReference>
<feature type="compositionally biased region" description="Low complexity" evidence="9">
    <location>
        <begin position="409"/>
        <end position="423"/>
    </location>
</feature>
<proteinExistence type="predicted"/>
<dbReference type="Gene3D" id="1.25.40.20">
    <property type="entry name" value="Ankyrin repeat-containing domain"/>
    <property type="match status" value="1"/>
</dbReference>
<dbReference type="PROSITE" id="PS50002">
    <property type="entry name" value="SH3"/>
    <property type="match status" value="1"/>
</dbReference>
<organism evidence="11 12">
    <name type="scientific">Petromyzon marinus</name>
    <name type="common">Sea lamprey</name>
    <dbReference type="NCBI Taxonomy" id="7757"/>
    <lineage>
        <taxon>Eukaryota</taxon>
        <taxon>Metazoa</taxon>
        <taxon>Chordata</taxon>
        <taxon>Craniata</taxon>
        <taxon>Vertebrata</taxon>
        <taxon>Cyclostomata</taxon>
        <taxon>Hyperoartia</taxon>
        <taxon>Petromyzontiformes</taxon>
        <taxon>Petromyzontidae</taxon>
        <taxon>Petromyzon</taxon>
    </lineage>
</organism>
<feature type="region of interest" description="Disordered" evidence="9">
    <location>
        <begin position="1013"/>
        <end position="1047"/>
    </location>
</feature>
<dbReference type="KEGG" id="pmrn:116947315"/>
<dbReference type="InterPro" id="IPR036770">
    <property type="entry name" value="Ankyrin_rpt-contain_sf"/>
</dbReference>
<reference evidence="12" key="1">
    <citation type="submission" date="2025-08" db="UniProtKB">
        <authorList>
            <consortium name="RefSeq"/>
        </authorList>
    </citation>
    <scope>IDENTIFICATION</scope>
    <source>
        <tissue evidence="12">Sperm</tissue>
    </source>
</reference>
<feature type="compositionally biased region" description="Basic and acidic residues" evidence="9">
    <location>
        <begin position="893"/>
        <end position="905"/>
    </location>
</feature>
<evidence type="ECO:0000313" key="11">
    <source>
        <dbReference type="Proteomes" id="UP001318040"/>
    </source>
</evidence>
<dbReference type="GO" id="GO:0042981">
    <property type="term" value="P:regulation of apoptotic process"/>
    <property type="evidence" value="ECO:0007669"/>
    <property type="project" value="InterPro"/>
</dbReference>
<dbReference type="Gene3D" id="3.10.20.90">
    <property type="entry name" value="Phosphatidylinositol 3-kinase Catalytic Subunit, Chain A, domain 1"/>
    <property type="match status" value="1"/>
</dbReference>
<evidence type="ECO:0000256" key="1">
    <source>
        <dbReference type="ARBA" id="ARBA00004123"/>
    </source>
</evidence>
<evidence type="ECO:0000256" key="8">
    <source>
        <dbReference type="PROSITE-ProRule" id="PRU00192"/>
    </source>
</evidence>
<dbReference type="SUPFAM" id="SSF50044">
    <property type="entry name" value="SH3-domain"/>
    <property type="match status" value="1"/>
</dbReference>
<gene>
    <name evidence="12" type="primary">LOC116947315</name>
</gene>
<dbReference type="SUPFAM" id="SSF54236">
    <property type="entry name" value="Ubiquitin-like"/>
    <property type="match status" value="1"/>
</dbReference>
<dbReference type="Pfam" id="PF14604">
    <property type="entry name" value="SH3_9"/>
    <property type="match status" value="1"/>
</dbReference>
<dbReference type="Pfam" id="PF21712">
    <property type="entry name" value="RASSF8-10_RA"/>
    <property type="match status" value="1"/>
</dbReference>
<evidence type="ECO:0000256" key="5">
    <source>
        <dbReference type="ARBA" id="ARBA00023043"/>
    </source>
</evidence>
<feature type="compositionally biased region" description="Acidic residues" evidence="9">
    <location>
        <begin position="1108"/>
        <end position="1120"/>
    </location>
</feature>
<evidence type="ECO:0000256" key="4">
    <source>
        <dbReference type="ARBA" id="ARBA00022737"/>
    </source>
</evidence>
<feature type="compositionally biased region" description="Pro residues" evidence="9">
    <location>
        <begin position="480"/>
        <end position="503"/>
    </location>
</feature>
<feature type="compositionally biased region" description="Polar residues" evidence="9">
    <location>
        <begin position="508"/>
        <end position="527"/>
    </location>
</feature>
<dbReference type="PROSITE" id="PS50088">
    <property type="entry name" value="ANK_REPEAT"/>
    <property type="match status" value="2"/>
</dbReference>
<dbReference type="GO" id="GO:0005634">
    <property type="term" value="C:nucleus"/>
    <property type="evidence" value="ECO:0007669"/>
    <property type="project" value="UniProtKB-SubCell"/>
</dbReference>
<dbReference type="PANTHER" id="PTHR24131:SF10">
    <property type="entry name" value="ANKYRIN-REPEAT, SH3-DOMAIN, AND PROLINE-RICH-REGION CONTAINING PROTEIN, ISOFORM B"/>
    <property type="match status" value="1"/>
</dbReference>
<feature type="compositionally biased region" description="Polar residues" evidence="9">
    <location>
        <begin position="147"/>
        <end position="157"/>
    </location>
</feature>
<dbReference type="InterPro" id="IPR048945">
    <property type="entry name" value="RASSF8/10_RA"/>
</dbReference>
<dbReference type="InterPro" id="IPR002110">
    <property type="entry name" value="Ankyrin_rpt"/>
</dbReference>
<dbReference type="InterPro" id="IPR036028">
    <property type="entry name" value="SH3-like_dom_sf"/>
</dbReference>
<dbReference type="PROSITE" id="PS50297">
    <property type="entry name" value="ANK_REP_REGION"/>
    <property type="match status" value="2"/>
</dbReference>
<feature type="region of interest" description="Disordered" evidence="9">
    <location>
        <begin position="1149"/>
        <end position="1169"/>
    </location>
</feature>
<comment type="subcellular location">
    <subcellularLocation>
        <location evidence="1">Nucleus</location>
    </subcellularLocation>
</comment>
<dbReference type="Proteomes" id="UP001318040">
    <property type="component" value="Chromosome 29"/>
</dbReference>
<feature type="region of interest" description="Disordered" evidence="9">
    <location>
        <begin position="200"/>
        <end position="220"/>
    </location>
</feature>
<keyword evidence="2 8" id="KW-0728">SH3 domain</keyword>
<feature type="region of interest" description="Disordered" evidence="9">
    <location>
        <begin position="1183"/>
        <end position="1202"/>
    </location>
</feature>
<dbReference type="GO" id="GO:0002039">
    <property type="term" value="F:p53 binding"/>
    <property type="evidence" value="ECO:0007669"/>
    <property type="project" value="InterPro"/>
</dbReference>
<evidence type="ECO:0000313" key="12">
    <source>
        <dbReference type="RefSeq" id="XP_032818795.1"/>
    </source>
</evidence>
<accession>A0AAJ7X2F7</accession>
<evidence type="ECO:0000256" key="2">
    <source>
        <dbReference type="ARBA" id="ARBA00022443"/>
    </source>
</evidence>
<dbReference type="Pfam" id="PF12796">
    <property type="entry name" value="Ank_2"/>
    <property type="match status" value="1"/>
</dbReference>
<feature type="region of interest" description="Disordered" evidence="9">
    <location>
        <begin position="292"/>
        <end position="318"/>
    </location>
</feature>
<feature type="compositionally biased region" description="Low complexity" evidence="9">
    <location>
        <begin position="672"/>
        <end position="685"/>
    </location>
</feature>
<sequence length="1417" mass="152557">MTERRSRGRPLHAETAWAQVGMSNRGLRRSLEVKYRFRERPVVVRGKAQQMMLTIFLSRDERRLTTVPVATETTCQDVLERCRGASRHGYTLTELWRGYERVVADGEKMYALLQHWGKEVADVKFYLRYDGDDPPSSPTWDADQESRLNGVNLPSTTDRMENGVGGSGVELSLSELQEVAERQQQQIEARQQLLASKERRLQQLKQKERRRRRREEAEAGAERLRALRETLAAQEERAGRLRSTRAELHAKRRANEDLALEIERATASFQEKRRELEVAMATVTELSRQLEGLRGDGTGDGFRDDRPPSSSAASPVEQELQRLYLDLQSKTTMNQEQNVRLQEQTELLGRRTKELAALERQLQDMRERLRSKKEEAQRSGPPPHGVNGSAAEARGAVTAPPLTHPGARSTNSLPTLPSSSSTSHRGGADETLLGSRRDAGDKIPPVVPSKLKLAPSPSDPDRSSSTPYTHPKIPELKPGTFPPPHPSIPPPTLPVPAAPPLPPLATSKLAQSSKIFTAPSQPSQVATSVLPHPSKIPIAPSQTSQATSVSPQPSKIPTAPSQPSQVISVLPQPSKIPIAPLPATESASSLPQPSQPQGNVVSRNGLPTLIYVTGSTRPARDAEQEPLKKPGANGAAVLANAGASAPPSKIPLAVKVTPVPSDVASSPLSPVATTTGTITAPETGASLSIAKASDEPSSTAARPNPSADGHTPGKYPPVPAGLRFAGTSGGGGGGAGTLAPRPPTLKTPLVPSPGTVFSVYARPSLGSANFRQVVHQRAVQAETMQRGHGVRPMPFPAVHVKPLMPSTKTEEAPKLSLEHPDGLALSRGALPEKPHPAATPVEKTASTSGPETTHRAVVNQENGETSCEVLQPPPNKPGVAENAGKKQQQQQQKGKEKEEKRKVEVKGTPLAGSSSGDSGRGGEFTRPRPLSPTKLLPFLSLSQQQGGTSDADLEALRRRLANAPRPLKKRSSLTEAEGPNGPNLQRLILQRYQARQDALQKGLAIKAQFKNGGDRREVDGDGGTEGTAVAALSDAGSGPKLRPDAGAEREMKAVVLVVVAPAQEDDDNDDERVSVEAAAVSPPQELLSAESFDSTVSESPPPSPLTMEEGDANAEEEDEEEFIPNPYLTAGKAGPGSAVVTATVPALTGDEGPAEEEIPDMPQSPPPPYPSSPELDIVPEIISSCGPLPPGKRTNVKKPGSERTDHAMRVQFDPFAILLDSALEGDYDLVNKIFPEVDDPSQPNDEGITALHNAVCAGHMNIVNYLLQAGVNVNAGDSDGWTPLHCAASCNNVLLCKTLVESGAAIFSTTLSDRQTAADKCELMEDGFQQCSQFMHGLQNNLGLMHRCVVYALWERHAEEEDELSFAEDDSMTVLRRGDELEDEWWWARLGEREGYIPRNFVGLFPRIKAKQRAEVP</sequence>
<feature type="compositionally biased region" description="Polar residues" evidence="9">
    <location>
        <begin position="540"/>
        <end position="567"/>
    </location>
</feature>
<dbReference type="SMART" id="SM00248">
    <property type="entry name" value="ANK"/>
    <property type="match status" value="2"/>
</dbReference>
<feature type="region of interest" description="Disordered" evidence="9">
    <location>
        <begin position="824"/>
        <end position="984"/>
    </location>
</feature>
<keyword evidence="6" id="KW-0539">Nucleus</keyword>
<keyword evidence="11" id="KW-1185">Reference proteome</keyword>
<dbReference type="FunFam" id="1.25.40.20:FF:000008">
    <property type="entry name" value="Apoptosis-stimulating of p53 protein 2 isoform 1"/>
    <property type="match status" value="1"/>
</dbReference>
<feature type="repeat" description="ANK" evidence="7">
    <location>
        <begin position="1246"/>
        <end position="1278"/>
    </location>
</feature>
<feature type="region of interest" description="Disordered" evidence="9">
    <location>
        <begin position="134"/>
        <end position="167"/>
    </location>
</feature>
<feature type="region of interest" description="Disordered" evidence="9">
    <location>
        <begin position="1062"/>
        <end position="1120"/>
    </location>
</feature>
<dbReference type="SUPFAM" id="SSF48403">
    <property type="entry name" value="Ankyrin repeat"/>
    <property type="match status" value="1"/>
</dbReference>
<keyword evidence="5 7" id="KW-0040">ANK repeat</keyword>
<evidence type="ECO:0000256" key="3">
    <source>
        <dbReference type="ARBA" id="ARBA00022703"/>
    </source>
</evidence>
<dbReference type="RefSeq" id="XP_032818795.1">
    <property type="nucleotide sequence ID" value="XM_032962904.1"/>
</dbReference>
<feature type="compositionally biased region" description="Low complexity" evidence="9">
    <location>
        <begin position="588"/>
        <end position="597"/>
    </location>
</feature>
<feature type="region of interest" description="Disordered" evidence="9">
    <location>
        <begin position="660"/>
        <end position="735"/>
    </location>
</feature>
<evidence type="ECO:0000256" key="6">
    <source>
        <dbReference type="ARBA" id="ARBA00023242"/>
    </source>
</evidence>
<feature type="domain" description="SH3" evidence="10">
    <location>
        <begin position="1345"/>
        <end position="1407"/>
    </location>
</feature>
<feature type="region of interest" description="Disordered" evidence="9">
    <location>
        <begin position="369"/>
        <end position="606"/>
    </location>
</feature>
<protein>
    <submittedName>
        <fullName evidence="12">Apoptosis-stimulating of p53 protein 1-like isoform X1</fullName>
    </submittedName>
</protein>
<evidence type="ECO:0000259" key="10">
    <source>
        <dbReference type="PROSITE" id="PS50002"/>
    </source>
</evidence>
<dbReference type="PANTHER" id="PTHR24131">
    <property type="entry name" value="APOPTOSIS-STIMULATING OF P53 PROTEIN"/>
    <property type="match status" value="1"/>
</dbReference>
<keyword evidence="3" id="KW-0053">Apoptosis</keyword>
<dbReference type="InterPro" id="IPR047163">
    <property type="entry name" value="ASPP1/2"/>
</dbReference>
<evidence type="ECO:0000256" key="9">
    <source>
        <dbReference type="SAM" id="MobiDB-lite"/>
    </source>
</evidence>
<dbReference type="GO" id="GO:0006915">
    <property type="term" value="P:apoptotic process"/>
    <property type="evidence" value="ECO:0007669"/>
    <property type="project" value="UniProtKB-KW"/>
</dbReference>
<feature type="repeat" description="ANK" evidence="7">
    <location>
        <begin position="1279"/>
        <end position="1311"/>
    </location>
</feature>
<evidence type="ECO:0000256" key="7">
    <source>
        <dbReference type="PROSITE-ProRule" id="PRU00023"/>
    </source>
</evidence>
<dbReference type="InterPro" id="IPR029071">
    <property type="entry name" value="Ubiquitin-like_domsf"/>
</dbReference>
<keyword evidence="4" id="KW-0677">Repeat</keyword>
<name>A0AAJ7X2F7_PETMA</name>